<dbReference type="Proteomes" id="UP000030960">
    <property type="component" value="Unassembled WGS sequence"/>
</dbReference>
<proteinExistence type="predicted"/>
<dbReference type="STRING" id="561184.SAMN05216376_111119"/>
<evidence type="ECO:0000313" key="1">
    <source>
        <dbReference type="EMBL" id="KHQ50274.1"/>
    </source>
</evidence>
<sequence>MANIHDCLDRAVEDGELDKTRADEAAREYDQLLARYESVMPGPAAEAAALADLKEATRRQARSRRHTVLNQLQAMRRLTTLIGDAPDPALAIRDLIEHSETSGFAGESIRSLSDAYIQSVNFGIQDALTATGRDVWGRSRDKALLQDVLRELHLEDTGSAKAKELANAVRRQQERLRQAFNDHGGDIGKLDDYGVTHTHDHHVIQQVGFDTWSTFIRDKLDWSRIEDRATGKPFVAEKGELPDAETATVFLREIYNGIVTQGWNKREPSMAVGGKALYNTRADARVLHFRDGSNWLDYNARFGSGDPFSSLIGGLHGIARDIAQMRVLGPNPKLGLEYAVQVAQKRVAGKSQAEIAVGKKAALARTMLSHFDGSVNNTENEALARFFSNTRSAITSAKLGAAILSAPTDLVTVSKAAQIVGMKPQNVLGRAVQLAASAGDRKMARRAGYVAETLADTGAAGNRYLAQQMTSETIDRLTSFTIRASGLSYWTDMLKTAFRLEFAGYLAQNADRALDEVDAPLAKILQDRGITPADWDLLRAPEGRFVEQGGGDFLSPVYWLEHQSSLPRTEAEGLALRVQMMIEEQLEYAVPTMRLEGRARTVGDTRPGTFAGELLRSSTMFKGFALSLTIGQYRRFVALPTGTDRAIYAAQMVVGLTLLGALSVQLKELSKARDPRPMDSGAFWAAAVAQGGGLGIFGDFFAAETNRFGGGLGETIAGPMIGLGGDVINLGASNAARAFAREDTFLGRDVANFARYNTPVGSSLWYSRAAFDRIVADQLQAFLDPEAEAVWDRQEANRERSYGTRTWWERGKLAPERWPDPRNVIGGAR</sequence>
<dbReference type="OrthoDB" id="6576970at2"/>
<comment type="caution">
    <text evidence="1">The sequence shown here is derived from an EMBL/GenBank/DDBJ whole genome shotgun (WGS) entry which is preliminary data.</text>
</comment>
<evidence type="ECO:0000313" key="2">
    <source>
        <dbReference type="Proteomes" id="UP000030960"/>
    </source>
</evidence>
<reference evidence="1 2" key="1">
    <citation type="submission" date="2014-10" db="EMBL/GenBank/DDBJ databases">
        <title>Genome sequence of Ponticoccus sp. strain UMTAT08 isolated from clonal culture of toxic dinoflagellate Alexandrium tamiyavanichii.</title>
        <authorList>
            <person name="Gan H.Y."/>
            <person name="Muhd D.-D."/>
            <person name="Mohd Noor M.E."/>
            <person name="Yeong Y.S."/>
            <person name="Usup G."/>
        </authorList>
    </citation>
    <scope>NUCLEOTIDE SEQUENCE [LARGE SCALE GENOMIC DNA]</scope>
    <source>
        <strain evidence="1 2">UMTAT08</strain>
    </source>
</reference>
<gene>
    <name evidence="1" type="ORF">OA50_05122</name>
</gene>
<name>A0A0B3SI58_9RHOB</name>
<dbReference type="EMBL" id="JSUQ01000028">
    <property type="protein sequence ID" value="KHQ50274.1"/>
    <property type="molecule type" value="Genomic_DNA"/>
</dbReference>
<dbReference type="RefSeq" id="WP_043146356.1">
    <property type="nucleotide sequence ID" value="NZ_JSUQ01000028.1"/>
</dbReference>
<keyword evidence="2" id="KW-1185">Reference proteome</keyword>
<organism evidence="1 2">
    <name type="scientific">Mameliella alba</name>
    <dbReference type="NCBI Taxonomy" id="561184"/>
    <lineage>
        <taxon>Bacteria</taxon>
        <taxon>Pseudomonadati</taxon>
        <taxon>Pseudomonadota</taxon>
        <taxon>Alphaproteobacteria</taxon>
        <taxon>Rhodobacterales</taxon>
        <taxon>Roseobacteraceae</taxon>
        <taxon>Mameliella</taxon>
    </lineage>
</organism>
<protein>
    <submittedName>
        <fullName evidence="1">Structural protein</fullName>
    </submittedName>
</protein>
<dbReference type="AlphaFoldDB" id="A0A0B3SI58"/>
<accession>A0A0B3SI58</accession>